<accession>A0ABV3I4K5</accession>
<sequence length="240" mass="25264">MATTDHGAPPRRSALTRLRRHHAAFPLASAAVLFAALAVVRVAGAFSFTLMALSVALSAAVLLALPRERWAAAGLRRFAALPAVLCTVLVALVYAETLFATRAAFGDGEDNWTVWVPRLFEGLVPGTPWLGTAAMLLCMGVLVPLVEEVCYRGVLYRAVEEQRGTWAAIVSTSLAWSVVHLGDYGLNPLNLKVICGVLPSVFLMGLALGICRAVTGSALASACAQGACNLLLLWALAGPL</sequence>
<dbReference type="InterPro" id="IPR003675">
    <property type="entry name" value="Rce1/LyrA-like_dom"/>
</dbReference>
<evidence type="ECO:0000313" key="4">
    <source>
        <dbReference type="Proteomes" id="UP001552521"/>
    </source>
</evidence>
<dbReference type="Pfam" id="PF02517">
    <property type="entry name" value="Rce1-like"/>
    <property type="match status" value="1"/>
</dbReference>
<keyword evidence="1" id="KW-1133">Transmembrane helix</keyword>
<name>A0ABV3I4K5_9ACTN</name>
<feature type="transmembrane region" description="Helical" evidence="1">
    <location>
        <begin position="218"/>
        <end position="237"/>
    </location>
</feature>
<keyword evidence="4" id="KW-1185">Reference proteome</keyword>
<organism evidence="3 4">
    <name type="scientific">Streptomyces kurssanovii</name>
    <dbReference type="NCBI Taxonomy" id="67312"/>
    <lineage>
        <taxon>Bacteria</taxon>
        <taxon>Bacillati</taxon>
        <taxon>Actinomycetota</taxon>
        <taxon>Actinomycetes</taxon>
        <taxon>Kitasatosporales</taxon>
        <taxon>Streptomycetaceae</taxon>
        <taxon>Streptomyces</taxon>
    </lineage>
</organism>
<comment type="caution">
    <text evidence="3">The sequence shown here is derived from an EMBL/GenBank/DDBJ whole genome shotgun (WGS) entry which is preliminary data.</text>
</comment>
<reference evidence="3 4" key="1">
    <citation type="submission" date="2024-06" db="EMBL/GenBank/DDBJ databases">
        <title>The Natural Products Discovery Center: Release of the First 8490 Sequenced Strains for Exploring Actinobacteria Biosynthetic Diversity.</title>
        <authorList>
            <person name="Kalkreuter E."/>
            <person name="Kautsar S.A."/>
            <person name="Yang D."/>
            <person name="Bader C.D."/>
            <person name="Teijaro C.N."/>
            <person name="Fluegel L."/>
            <person name="Davis C.M."/>
            <person name="Simpson J.R."/>
            <person name="Lauterbach L."/>
            <person name="Steele A.D."/>
            <person name="Gui C."/>
            <person name="Meng S."/>
            <person name="Li G."/>
            <person name="Viehrig K."/>
            <person name="Ye F."/>
            <person name="Su P."/>
            <person name="Kiefer A.F."/>
            <person name="Nichols A."/>
            <person name="Cepeda A.J."/>
            <person name="Yan W."/>
            <person name="Fan B."/>
            <person name="Jiang Y."/>
            <person name="Adhikari A."/>
            <person name="Zheng C.-J."/>
            <person name="Schuster L."/>
            <person name="Cowan T.M."/>
            <person name="Smanski M.J."/>
            <person name="Chevrette M.G."/>
            <person name="De Carvalho L.P.S."/>
            <person name="Shen B."/>
        </authorList>
    </citation>
    <scope>NUCLEOTIDE SEQUENCE [LARGE SCALE GENOMIC DNA]</scope>
    <source>
        <strain evidence="3 4">NPDC049344</strain>
    </source>
</reference>
<proteinExistence type="predicted"/>
<evidence type="ECO:0000259" key="2">
    <source>
        <dbReference type="Pfam" id="PF02517"/>
    </source>
</evidence>
<keyword evidence="3" id="KW-0378">Hydrolase</keyword>
<feature type="transmembrane region" description="Helical" evidence="1">
    <location>
        <begin position="191"/>
        <end position="211"/>
    </location>
</feature>
<feature type="transmembrane region" description="Helical" evidence="1">
    <location>
        <begin position="21"/>
        <end position="40"/>
    </location>
</feature>
<evidence type="ECO:0000313" key="3">
    <source>
        <dbReference type="EMBL" id="MEV4685468.1"/>
    </source>
</evidence>
<dbReference type="GO" id="GO:0016787">
    <property type="term" value="F:hydrolase activity"/>
    <property type="evidence" value="ECO:0007669"/>
    <property type="project" value="UniProtKB-KW"/>
</dbReference>
<keyword evidence="1" id="KW-0472">Membrane</keyword>
<feature type="transmembrane region" description="Helical" evidence="1">
    <location>
        <begin position="46"/>
        <end position="66"/>
    </location>
</feature>
<protein>
    <submittedName>
        <fullName evidence="3">CPBP family intramembrane glutamic endopeptidase</fullName>
        <ecNumber evidence="3">3.4.-.-</ecNumber>
    </submittedName>
</protein>
<feature type="transmembrane region" description="Helical" evidence="1">
    <location>
        <begin position="166"/>
        <end position="185"/>
    </location>
</feature>
<dbReference type="Proteomes" id="UP001552521">
    <property type="component" value="Unassembled WGS sequence"/>
</dbReference>
<dbReference type="EMBL" id="JBFAQK010000080">
    <property type="protein sequence ID" value="MEV4685468.1"/>
    <property type="molecule type" value="Genomic_DNA"/>
</dbReference>
<feature type="domain" description="CAAX prenyl protease 2/Lysostaphin resistance protein A-like" evidence="2">
    <location>
        <begin position="131"/>
        <end position="231"/>
    </location>
</feature>
<feature type="transmembrane region" description="Helical" evidence="1">
    <location>
        <begin position="127"/>
        <end position="146"/>
    </location>
</feature>
<keyword evidence="1" id="KW-0812">Transmembrane</keyword>
<evidence type="ECO:0000256" key="1">
    <source>
        <dbReference type="SAM" id="Phobius"/>
    </source>
</evidence>
<dbReference type="EC" id="3.4.-.-" evidence="3"/>
<feature type="transmembrane region" description="Helical" evidence="1">
    <location>
        <begin position="78"/>
        <end position="95"/>
    </location>
</feature>
<dbReference type="RefSeq" id="WP_364601034.1">
    <property type="nucleotide sequence ID" value="NZ_JBFAQK010000080.1"/>
</dbReference>
<gene>
    <name evidence="3" type="ORF">AB0K36_32405</name>
</gene>